<dbReference type="InterPro" id="IPR029071">
    <property type="entry name" value="Ubiquitin-like_domsf"/>
</dbReference>
<reference evidence="6" key="2">
    <citation type="submission" date="2025-09" db="UniProtKB">
        <authorList>
            <consortium name="Ensembl"/>
        </authorList>
    </citation>
    <scope>IDENTIFICATION</scope>
</reference>
<evidence type="ECO:0000259" key="5">
    <source>
        <dbReference type="Pfam" id="PF11976"/>
    </source>
</evidence>
<dbReference type="PANTHER" id="PTHR47187:SF1">
    <property type="entry name" value="NFATC2-INTERACTING PROTEIN"/>
    <property type="match status" value="1"/>
</dbReference>
<feature type="domain" description="Rad60/SUMO-like" evidence="5">
    <location>
        <begin position="90"/>
        <end position="142"/>
    </location>
</feature>
<dbReference type="Pfam" id="PF11976">
    <property type="entry name" value="Rad60-SLD"/>
    <property type="match status" value="1"/>
</dbReference>
<dbReference type="OMA" id="RFQFDGS"/>
<evidence type="ECO:0000256" key="4">
    <source>
        <dbReference type="ARBA" id="ARBA00042764"/>
    </source>
</evidence>
<dbReference type="AlphaFoldDB" id="A0A3B3DWZ0"/>
<dbReference type="Ensembl" id="ENSOMET00000027318.1">
    <property type="protein sequence ID" value="ENSOMEP00000033845.1"/>
    <property type="gene ID" value="ENSOMEG00000020062.1"/>
</dbReference>
<evidence type="ECO:0000256" key="3">
    <source>
        <dbReference type="ARBA" id="ARBA00039921"/>
    </source>
</evidence>
<dbReference type="PANTHER" id="PTHR47187">
    <property type="entry name" value="NFATC2-INTERACTING PROTEIN"/>
    <property type="match status" value="1"/>
</dbReference>
<organism evidence="6 7">
    <name type="scientific">Oryzias melastigma</name>
    <name type="common">Marine medaka</name>
    <dbReference type="NCBI Taxonomy" id="30732"/>
    <lineage>
        <taxon>Eukaryota</taxon>
        <taxon>Metazoa</taxon>
        <taxon>Chordata</taxon>
        <taxon>Craniata</taxon>
        <taxon>Vertebrata</taxon>
        <taxon>Euteleostomi</taxon>
        <taxon>Actinopterygii</taxon>
        <taxon>Neopterygii</taxon>
        <taxon>Teleostei</taxon>
        <taxon>Neoteleostei</taxon>
        <taxon>Acanthomorphata</taxon>
        <taxon>Ovalentaria</taxon>
        <taxon>Atherinomorphae</taxon>
        <taxon>Beloniformes</taxon>
        <taxon>Adrianichthyidae</taxon>
        <taxon>Oryziinae</taxon>
        <taxon>Oryzias</taxon>
    </lineage>
</organism>
<keyword evidence="2" id="KW-0539">Nucleus</keyword>
<keyword evidence="7" id="KW-1185">Reference proteome</keyword>
<dbReference type="InterPro" id="IPR052324">
    <property type="entry name" value="NFATC2-Int_DNA_Repair"/>
</dbReference>
<dbReference type="PaxDb" id="30732-ENSOMEP00000033845"/>
<accession>A0A3B3DWZ0</accession>
<dbReference type="Gene3D" id="3.10.20.90">
    <property type="entry name" value="Phosphatidylinositol 3-kinase Catalytic Subunit, Chain A, domain 1"/>
    <property type="match status" value="2"/>
</dbReference>
<evidence type="ECO:0000256" key="2">
    <source>
        <dbReference type="ARBA" id="ARBA00023242"/>
    </source>
</evidence>
<protein>
    <recommendedName>
        <fullName evidence="3">NFATC2-interacting protein</fullName>
    </recommendedName>
    <alternativeName>
        <fullName evidence="4">Nuclear factor of activated T-cells, cytoplasmic 2-interacting protein</fullName>
    </alternativeName>
</protein>
<dbReference type="InterPro" id="IPR022617">
    <property type="entry name" value="Rad60/SUMO-like_dom"/>
</dbReference>
<dbReference type="Proteomes" id="UP000261560">
    <property type="component" value="Unplaced"/>
</dbReference>
<evidence type="ECO:0000313" key="6">
    <source>
        <dbReference type="Ensembl" id="ENSOMEP00000033845.1"/>
    </source>
</evidence>
<evidence type="ECO:0000256" key="1">
    <source>
        <dbReference type="ARBA" id="ARBA00004123"/>
    </source>
</evidence>
<name>A0A3B3DWZ0_ORYME</name>
<proteinExistence type="predicted"/>
<comment type="subcellular location">
    <subcellularLocation>
        <location evidence="1">Nucleus</location>
    </subcellularLocation>
</comment>
<dbReference type="GO" id="GO:0005634">
    <property type="term" value="C:nucleus"/>
    <property type="evidence" value="ECO:0007669"/>
    <property type="project" value="UniProtKB-SubCell"/>
</dbReference>
<dbReference type="GO" id="GO:0045944">
    <property type="term" value="P:positive regulation of transcription by RNA polymerase II"/>
    <property type="evidence" value="ECO:0007669"/>
    <property type="project" value="TreeGrafter"/>
</dbReference>
<reference evidence="6" key="1">
    <citation type="submission" date="2025-08" db="UniProtKB">
        <authorList>
            <consortium name="Ensembl"/>
        </authorList>
    </citation>
    <scope>IDENTIFICATION</scope>
</reference>
<evidence type="ECO:0000313" key="7">
    <source>
        <dbReference type="Proteomes" id="UP000261560"/>
    </source>
</evidence>
<dbReference type="GeneTree" id="ENSGT00390000007119"/>
<dbReference type="SUPFAM" id="SSF54236">
    <property type="entry name" value="Ubiquitin-like"/>
    <property type="match status" value="1"/>
</dbReference>
<sequence length="142" mass="15316">SFQSTPLGEVLGQLSVILKVPPSQLLLLREEEELSPQLTVDELRLGIADIIGESHDLSSPSSELVPAGFSSVLVPIRLNPNQPFPSSLQDAPLASIFSQYLSGVEAAARSKARFQFDGTRVTGEQTAAQLDMEDGDIVEVWI</sequence>
<dbReference type="STRING" id="30732.ENSOMEP00000033845"/>